<keyword evidence="10" id="KW-0807">Transducer</keyword>
<evidence type="ECO:0000256" key="1">
    <source>
        <dbReference type="ARBA" id="ARBA00004651"/>
    </source>
</evidence>
<accession>A0A8C6XH74</accession>
<feature type="transmembrane region" description="Helical" evidence="11">
    <location>
        <begin position="663"/>
        <end position="681"/>
    </location>
</feature>
<evidence type="ECO:0000256" key="9">
    <source>
        <dbReference type="ARBA" id="ARBA00023180"/>
    </source>
</evidence>
<evidence type="ECO:0000256" key="7">
    <source>
        <dbReference type="ARBA" id="ARBA00023136"/>
    </source>
</evidence>
<dbReference type="Gene3D" id="3.40.50.2300">
    <property type="match status" value="2"/>
</dbReference>
<dbReference type="GO" id="GO:0004930">
    <property type="term" value="F:G protein-coupled receptor activity"/>
    <property type="evidence" value="ECO:0007669"/>
    <property type="project" value="UniProtKB-KW"/>
</dbReference>
<keyword evidence="2" id="KW-1003">Cell membrane</keyword>
<evidence type="ECO:0000256" key="2">
    <source>
        <dbReference type="ARBA" id="ARBA00022475"/>
    </source>
</evidence>
<dbReference type="Pfam" id="PF07562">
    <property type="entry name" value="NCD3G"/>
    <property type="match status" value="1"/>
</dbReference>
<dbReference type="Gene3D" id="2.10.50.30">
    <property type="entry name" value="GPCR, family 3, nine cysteines domain"/>
    <property type="match status" value="1"/>
</dbReference>
<reference evidence="13" key="2">
    <citation type="submission" date="2025-09" db="UniProtKB">
        <authorList>
            <consortium name="Ensembl"/>
        </authorList>
    </citation>
    <scope>IDENTIFICATION</scope>
</reference>
<evidence type="ECO:0000259" key="12">
    <source>
        <dbReference type="PROSITE" id="PS50259"/>
    </source>
</evidence>
<keyword evidence="3 11" id="KW-0812">Transmembrane</keyword>
<dbReference type="InterPro" id="IPR001828">
    <property type="entry name" value="ANF_lig-bd_rcpt"/>
</dbReference>
<dbReference type="PRINTS" id="PR00248">
    <property type="entry name" value="GPCRMGR"/>
</dbReference>
<feature type="transmembrane region" description="Helical" evidence="11">
    <location>
        <begin position="548"/>
        <end position="571"/>
    </location>
</feature>
<feature type="transmembrane region" description="Helical" evidence="11">
    <location>
        <begin position="742"/>
        <end position="762"/>
    </location>
</feature>
<evidence type="ECO:0000256" key="4">
    <source>
        <dbReference type="ARBA" id="ARBA00022729"/>
    </source>
</evidence>
<dbReference type="PROSITE" id="PS00981">
    <property type="entry name" value="G_PROTEIN_RECEP_F3_3"/>
    <property type="match status" value="1"/>
</dbReference>
<dbReference type="Proteomes" id="UP000694559">
    <property type="component" value="Unplaced"/>
</dbReference>
<dbReference type="GeneTree" id="ENSGT00950000182788"/>
<dbReference type="OrthoDB" id="9018270at2759"/>
<dbReference type="Pfam" id="PF00003">
    <property type="entry name" value="7tm_3"/>
    <property type="match status" value="1"/>
</dbReference>
<dbReference type="AlphaFoldDB" id="A0A8C6XH74"/>
<dbReference type="OMA" id="RPELNCK"/>
<dbReference type="InterPro" id="IPR028082">
    <property type="entry name" value="Peripla_BP_I"/>
</dbReference>
<dbReference type="InterPro" id="IPR017979">
    <property type="entry name" value="GPCR_3_CS"/>
</dbReference>
<organism evidence="13 14">
    <name type="scientific">Naja naja</name>
    <name type="common">Indian cobra</name>
    <dbReference type="NCBI Taxonomy" id="35670"/>
    <lineage>
        <taxon>Eukaryota</taxon>
        <taxon>Metazoa</taxon>
        <taxon>Chordata</taxon>
        <taxon>Craniata</taxon>
        <taxon>Vertebrata</taxon>
        <taxon>Euteleostomi</taxon>
        <taxon>Lepidosauria</taxon>
        <taxon>Squamata</taxon>
        <taxon>Bifurcata</taxon>
        <taxon>Unidentata</taxon>
        <taxon>Episquamata</taxon>
        <taxon>Toxicofera</taxon>
        <taxon>Serpentes</taxon>
        <taxon>Colubroidea</taxon>
        <taxon>Elapidae</taxon>
        <taxon>Elapinae</taxon>
        <taxon>Naja</taxon>
    </lineage>
</organism>
<protein>
    <recommendedName>
        <fullName evidence="12">G-protein coupled receptors family 3 profile domain-containing protein</fullName>
    </recommendedName>
</protein>
<dbReference type="PROSITE" id="PS50259">
    <property type="entry name" value="G_PROTEIN_RECEP_F3_4"/>
    <property type="match status" value="1"/>
</dbReference>
<keyword evidence="8" id="KW-0675">Receptor</keyword>
<dbReference type="Pfam" id="PF01094">
    <property type="entry name" value="ANF_receptor"/>
    <property type="match status" value="1"/>
</dbReference>
<dbReference type="PANTHER" id="PTHR24061:SF599">
    <property type="entry name" value="G-PROTEIN COUPLED RECEPTORS FAMILY 3 PROFILE DOMAIN-CONTAINING PROTEIN"/>
    <property type="match status" value="1"/>
</dbReference>
<dbReference type="InterPro" id="IPR017978">
    <property type="entry name" value="GPCR_3_C"/>
</dbReference>
<dbReference type="InterPro" id="IPR000068">
    <property type="entry name" value="GPCR_3_Ca_sens_rcpt-rel"/>
</dbReference>
<evidence type="ECO:0000256" key="5">
    <source>
        <dbReference type="ARBA" id="ARBA00022989"/>
    </source>
</evidence>
<keyword evidence="9" id="KW-0325">Glycoprotein</keyword>
<evidence type="ECO:0000313" key="14">
    <source>
        <dbReference type="Proteomes" id="UP000694559"/>
    </source>
</evidence>
<keyword evidence="4" id="KW-0732">Signal</keyword>
<dbReference type="SUPFAM" id="SSF53822">
    <property type="entry name" value="Periplasmic binding protein-like I"/>
    <property type="match status" value="1"/>
</dbReference>
<keyword evidence="7 11" id="KW-0472">Membrane</keyword>
<keyword evidence="6" id="KW-0297">G-protein coupled receptor</keyword>
<dbReference type="InterPro" id="IPR038550">
    <property type="entry name" value="GPCR_3_9-Cys_sf"/>
</dbReference>
<evidence type="ECO:0000313" key="13">
    <source>
        <dbReference type="Ensembl" id="ENSNNAP00000013965.1"/>
    </source>
</evidence>
<feature type="transmembrane region" description="Helical" evidence="11">
    <location>
        <begin position="707"/>
        <end position="730"/>
    </location>
</feature>
<feature type="transmembrane region" description="Helical" evidence="11">
    <location>
        <begin position="586"/>
        <end position="606"/>
    </location>
</feature>
<dbReference type="CDD" id="cd15283">
    <property type="entry name" value="7tmC_V2R_pheromone"/>
    <property type="match status" value="1"/>
</dbReference>
<dbReference type="PANTHER" id="PTHR24061">
    <property type="entry name" value="CALCIUM-SENSING RECEPTOR-RELATED"/>
    <property type="match status" value="1"/>
</dbReference>
<dbReference type="InterPro" id="IPR011500">
    <property type="entry name" value="GPCR_3_9-Cys_dom"/>
</dbReference>
<sequence length="815" mass="92646">MYILYCFLWLYAAPIRQFNSHQLNIVLKNYQHVLSLVFAVKEINENTSILPNISLGFHIYDNYFEAKMTYQNSLDFVSNWHRFVPNYSCGIQKNLVSVIGGINSETIFHISDIISLYKVPQVSIDYKSMFPTIYQMVPNEEVQYTGVVQLLLYFEWMWTGIIAMDDDQGIDFIQTLTPKLSHGGICTAFIERIPSTLSALYDLAALLEHVDIMMSSFKKTNVVIISAQTHTVFALSGLMYMAILMDVTLATISKVWVMTAEWSFASHTFQPGLNTQVFHGALSFSHHFNELVEFQNFLQSLNPFYPKGDGFIRVFWENVFNCSLTGFELVEERQKICSGDEELTNIPGPYFEMSMTGQSYNIYNAAHTIAHALQYAFFSHKVTFIHDHNYFCFQLLYSFMKSISFNNNAGEEVYFNTNGELVTGFDIINWLAFPNQSIIRIKVGRMDPIASPGKEVNITKEIITWQGQFNQVLPLAVCNNKCHPGYSRKKKEGQPFCCYDCIKCPTEKISHEKDSYDCYSCPEDQYANKGRNLCLPKIPNFLSHHEPLGIILVSSSLFFSLITVFVLGIFIKHRNTHIVKANNRDLTYSLLICLFLCFLCPLLFIGQPNAVTCYLQQISFGIIFSMAVSLILAKTITVIVAFMATKPGSRMRKWMGKRLANSVVLFCSLIQAIICSVWLYVAPPFPDCDIHSFIEESVMGCNTGSPVLFYCVLGYLGFLAVISFLVAFLARSLPSTFNEAKFITFSLLVFCTVWISFVPTYLGTKGKHMVAVEIFSILASSAGLLVCIFCPKLYIIIIRPELNCKKQLIKNRNMS</sequence>
<keyword evidence="5 11" id="KW-1133">Transmembrane helix</keyword>
<keyword evidence="14" id="KW-1185">Reference proteome</keyword>
<dbReference type="Ensembl" id="ENSNNAT00000014635.1">
    <property type="protein sequence ID" value="ENSNNAP00000013965.1"/>
    <property type="gene ID" value="ENSNNAG00000009379.1"/>
</dbReference>
<evidence type="ECO:0000256" key="10">
    <source>
        <dbReference type="ARBA" id="ARBA00023224"/>
    </source>
</evidence>
<feature type="domain" description="G-protein coupled receptors family 3 profile" evidence="12">
    <location>
        <begin position="548"/>
        <end position="812"/>
    </location>
</feature>
<dbReference type="InterPro" id="IPR004073">
    <property type="entry name" value="GPCR_3_vmron_rcpt_2"/>
</dbReference>
<evidence type="ECO:0000256" key="8">
    <source>
        <dbReference type="ARBA" id="ARBA00023170"/>
    </source>
</evidence>
<comment type="subcellular location">
    <subcellularLocation>
        <location evidence="1">Cell membrane</location>
        <topology evidence="1">Multi-pass membrane protein</topology>
    </subcellularLocation>
</comment>
<dbReference type="InterPro" id="IPR000337">
    <property type="entry name" value="GPCR_3"/>
</dbReference>
<name>A0A8C6XH74_NAJNA</name>
<evidence type="ECO:0000256" key="6">
    <source>
        <dbReference type="ARBA" id="ARBA00023040"/>
    </source>
</evidence>
<evidence type="ECO:0000256" key="11">
    <source>
        <dbReference type="SAM" id="Phobius"/>
    </source>
</evidence>
<reference evidence="13" key="1">
    <citation type="submission" date="2025-08" db="UniProtKB">
        <authorList>
            <consortium name="Ensembl"/>
        </authorList>
    </citation>
    <scope>IDENTIFICATION</scope>
</reference>
<feature type="transmembrane region" description="Helical" evidence="11">
    <location>
        <begin position="774"/>
        <end position="797"/>
    </location>
</feature>
<feature type="transmembrane region" description="Helical" evidence="11">
    <location>
        <begin position="618"/>
        <end position="642"/>
    </location>
</feature>
<dbReference type="PRINTS" id="PR01535">
    <property type="entry name" value="VOMERONASL2R"/>
</dbReference>
<dbReference type="GO" id="GO:0005886">
    <property type="term" value="C:plasma membrane"/>
    <property type="evidence" value="ECO:0007669"/>
    <property type="project" value="UniProtKB-SubCell"/>
</dbReference>
<proteinExistence type="predicted"/>
<evidence type="ECO:0000256" key="3">
    <source>
        <dbReference type="ARBA" id="ARBA00022692"/>
    </source>
</evidence>